<gene>
    <name evidence="5" type="ORF">HDA32_003672</name>
</gene>
<dbReference type="RefSeq" id="WP_312863234.1">
    <property type="nucleotide sequence ID" value="NZ_BAAAYY010000004.1"/>
</dbReference>
<dbReference type="GO" id="GO:1904680">
    <property type="term" value="F:peptide transmembrane transporter activity"/>
    <property type="evidence" value="ECO:0007669"/>
    <property type="project" value="TreeGrafter"/>
</dbReference>
<evidence type="ECO:0000313" key="6">
    <source>
        <dbReference type="Proteomes" id="UP000589036"/>
    </source>
</evidence>
<keyword evidence="3" id="KW-0732">Signal</keyword>
<accession>A0A852TZR4</accession>
<dbReference type="SUPFAM" id="SSF53850">
    <property type="entry name" value="Periplasmic binding protein-like II"/>
    <property type="match status" value="1"/>
</dbReference>
<comment type="caution">
    <text evidence="5">The sequence shown here is derived from an EMBL/GenBank/DDBJ whole genome shotgun (WGS) entry which is preliminary data.</text>
</comment>
<evidence type="ECO:0000259" key="4">
    <source>
        <dbReference type="Pfam" id="PF00496"/>
    </source>
</evidence>
<evidence type="ECO:0000256" key="3">
    <source>
        <dbReference type="ARBA" id="ARBA00022729"/>
    </source>
</evidence>
<dbReference type="Gene3D" id="3.10.105.10">
    <property type="entry name" value="Dipeptide-binding Protein, Domain 3"/>
    <property type="match status" value="1"/>
</dbReference>
<protein>
    <submittedName>
        <fullName evidence="5">Peptide/nickel transport system substrate-binding protein</fullName>
    </submittedName>
</protein>
<reference evidence="5 6" key="1">
    <citation type="submission" date="2020-07" db="EMBL/GenBank/DDBJ databases">
        <title>Sequencing the genomes of 1000 actinobacteria strains.</title>
        <authorList>
            <person name="Klenk H.-P."/>
        </authorList>
    </citation>
    <scope>NUCLEOTIDE SEQUENCE [LARGE SCALE GENOMIC DNA]</scope>
    <source>
        <strain evidence="5 6">CXB654</strain>
    </source>
</reference>
<dbReference type="PROSITE" id="PS51318">
    <property type="entry name" value="TAT"/>
    <property type="match status" value="1"/>
</dbReference>
<dbReference type="EMBL" id="JACCCC010000001">
    <property type="protein sequence ID" value="NYE48552.1"/>
    <property type="molecule type" value="Genomic_DNA"/>
</dbReference>
<evidence type="ECO:0000256" key="2">
    <source>
        <dbReference type="ARBA" id="ARBA00022448"/>
    </source>
</evidence>
<dbReference type="AlphaFoldDB" id="A0A852TZR4"/>
<dbReference type="InterPro" id="IPR000914">
    <property type="entry name" value="SBP_5_dom"/>
</dbReference>
<dbReference type="Proteomes" id="UP000589036">
    <property type="component" value="Unassembled WGS sequence"/>
</dbReference>
<keyword evidence="6" id="KW-1185">Reference proteome</keyword>
<dbReference type="GO" id="GO:0015833">
    <property type="term" value="P:peptide transport"/>
    <property type="evidence" value="ECO:0007669"/>
    <property type="project" value="TreeGrafter"/>
</dbReference>
<dbReference type="PANTHER" id="PTHR30290:SF9">
    <property type="entry name" value="OLIGOPEPTIDE-BINDING PROTEIN APPA"/>
    <property type="match status" value="1"/>
</dbReference>
<dbReference type="InterPro" id="IPR006311">
    <property type="entry name" value="TAT_signal"/>
</dbReference>
<dbReference type="PIRSF" id="PIRSF002741">
    <property type="entry name" value="MppA"/>
    <property type="match status" value="1"/>
</dbReference>
<dbReference type="Gene3D" id="3.40.190.10">
    <property type="entry name" value="Periplasmic binding protein-like II"/>
    <property type="match status" value="1"/>
</dbReference>
<dbReference type="GO" id="GO:0042597">
    <property type="term" value="C:periplasmic space"/>
    <property type="evidence" value="ECO:0007669"/>
    <property type="project" value="UniProtKB-ARBA"/>
</dbReference>
<dbReference type="CDD" id="cd00995">
    <property type="entry name" value="PBP2_NikA_DppA_OppA_like"/>
    <property type="match status" value="1"/>
</dbReference>
<keyword evidence="2" id="KW-0813">Transport</keyword>
<dbReference type="Pfam" id="PF00496">
    <property type="entry name" value="SBP_bac_5"/>
    <property type="match status" value="1"/>
</dbReference>
<evidence type="ECO:0000313" key="5">
    <source>
        <dbReference type="EMBL" id="NYE48552.1"/>
    </source>
</evidence>
<comment type="similarity">
    <text evidence="1">Belongs to the bacterial solute-binding protein 5 family.</text>
</comment>
<name>A0A852TZR4_9ACTN</name>
<dbReference type="PANTHER" id="PTHR30290">
    <property type="entry name" value="PERIPLASMIC BINDING COMPONENT OF ABC TRANSPORTER"/>
    <property type="match status" value="1"/>
</dbReference>
<dbReference type="Gene3D" id="3.90.76.10">
    <property type="entry name" value="Dipeptide-binding Protein, Domain 1"/>
    <property type="match status" value="1"/>
</dbReference>
<evidence type="ECO:0000256" key="1">
    <source>
        <dbReference type="ARBA" id="ARBA00005695"/>
    </source>
</evidence>
<proteinExistence type="inferred from homology"/>
<organism evidence="5 6">
    <name type="scientific">Spinactinospora alkalitolerans</name>
    <dbReference type="NCBI Taxonomy" id="687207"/>
    <lineage>
        <taxon>Bacteria</taxon>
        <taxon>Bacillati</taxon>
        <taxon>Actinomycetota</taxon>
        <taxon>Actinomycetes</taxon>
        <taxon>Streptosporangiales</taxon>
        <taxon>Nocardiopsidaceae</taxon>
        <taxon>Spinactinospora</taxon>
    </lineage>
</organism>
<feature type="domain" description="Solute-binding protein family 5" evidence="4">
    <location>
        <begin position="93"/>
        <end position="443"/>
    </location>
</feature>
<dbReference type="GO" id="GO:0043190">
    <property type="term" value="C:ATP-binding cassette (ABC) transporter complex"/>
    <property type="evidence" value="ECO:0007669"/>
    <property type="project" value="InterPro"/>
</dbReference>
<sequence>MSDLDSIPMKRRRFLQFLGATGAATAFSGTLSACGGPSSTGNNAAGGGSLIEAGLSYTLSTGFDPMTSTGAAPQAANLHVFEGLIDLDPVTREPYPALATSMPEQIDPTTLRLVLREGATFHDGSPVTAKDVVFSFERVLDPENASFMAQFISFLDGVSEVDEATVELRLKYPFALAAERLGVIKIVPKEIVEADRESFDAAPVGSGPFTLVSATKDDKIVFEKWDDYNGPRPAKVQDMVWRLLDDPTARVTAFQSGRVSAIEDVPYLDVDQLSEAGSVEQVQSFGLLFLMFNCAEAPFDDKRVRQALHYAIDREKLIETAFMGGAAPATGYVQETHPDYVRAATVYSHDPDKARALLDEAGVSGLEVSLVATNTGWVQDSVPLIKESWDAIGVATSLDIGESGGQYANKVESGTFRVMVAPGDPSVFGNDLDLLLRWYYDGQWPQSYYNWSETEQAATVLELLDEAAKESEPEERQRLWSQVVDLVADEAPIYPILHRKLPTAWNDEVLAGFEPIPTTGMSFLDVGRS</sequence>
<dbReference type="InterPro" id="IPR039424">
    <property type="entry name" value="SBP_5"/>
</dbReference>
<dbReference type="InterPro" id="IPR030678">
    <property type="entry name" value="Peptide/Ni-bd"/>
</dbReference>